<evidence type="ECO:0000256" key="7">
    <source>
        <dbReference type="ARBA" id="ARBA00023170"/>
    </source>
</evidence>
<evidence type="ECO:0000256" key="8">
    <source>
        <dbReference type="ARBA" id="ARBA00023224"/>
    </source>
</evidence>
<dbReference type="InterPro" id="IPR017452">
    <property type="entry name" value="GPCR_Rhodpsn_7TM"/>
</dbReference>
<dbReference type="PRINTS" id="PR01012">
    <property type="entry name" value="NRPEPTIDEYR"/>
</dbReference>
<evidence type="ECO:0000256" key="9">
    <source>
        <dbReference type="SAM" id="Phobius"/>
    </source>
</evidence>
<feature type="transmembrane region" description="Helical" evidence="9">
    <location>
        <begin position="28"/>
        <end position="53"/>
    </location>
</feature>
<proteinExistence type="inferred from homology"/>
<evidence type="ECO:0000256" key="4">
    <source>
        <dbReference type="ARBA" id="ARBA00022989"/>
    </source>
</evidence>
<dbReference type="PANTHER" id="PTHR45695">
    <property type="entry name" value="LEUCOKININ RECEPTOR-RELATED"/>
    <property type="match status" value="1"/>
</dbReference>
<keyword evidence="8" id="KW-0807">Transducer</keyword>
<protein>
    <submittedName>
        <fullName evidence="12">G-protein coupled receptors family 1 profile domain-containing protein</fullName>
    </submittedName>
</protein>
<dbReference type="Pfam" id="PF00001">
    <property type="entry name" value="7tm_1"/>
    <property type="match status" value="1"/>
</dbReference>
<dbReference type="SUPFAM" id="SSF81321">
    <property type="entry name" value="Family A G protein-coupled receptor-like"/>
    <property type="match status" value="1"/>
</dbReference>
<keyword evidence="5" id="KW-0297">G-protein coupled receptor</keyword>
<dbReference type="PRINTS" id="PR00237">
    <property type="entry name" value="GPCRRHODOPSN"/>
</dbReference>
<feature type="transmembrane region" description="Helical" evidence="9">
    <location>
        <begin position="242"/>
        <end position="266"/>
    </location>
</feature>
<dbReference type="WBParaSite" id="PgR005X_g102_t01">
    <property type="protein sequence ID" value="PgR005X_g102_t01"/>
    <property type="gene ID" value="PgR005X_g102"/>
</dbReference>
<evidence type="ECO:0000313" key="11">
    <source>
        <dbReference type="Proteomes" id="UP000887569"/>
    </source>
</evidence>
<feature type="transmembrane region" description="Helical" evidence="9">
    <location>
        <begin position="65"/>
        <end position="85"/>
    </location>
</feature>
<keyword evidence="7" id="KW-0675">Receptor</keyword>
<keyword evidence="11" id="KW-1185">Reference proteome</keyword>
<sequence>MSIDYDNLTDAEYEETIADFLWPDSFEIFTVFVFLSLMVIGVSGNCLVVFVVIRNKKLWTSMNFFLANLALSDLLVLLICLPPTVVNDITKTFWFSSSVCKAIVFFQNTSVYVNILTLVRISVERWKAVTSPLHNPLWNTQRAIVVIWIVAMLLSLPEPFTISTYPAVFERPNFTTTWGTSCKESWSEQTQRCYQLVQTIALFLLPLILISALCAHMTFILSTNTLSIGERQISHRKKATKMLIMVVVLFALCYFPVHLHNISSAFDFDPLAGFYTDRIILALRKFVPRFMSYSSCCVNPILYNFMCEKFRREFRQVCCPRGKLTWQNTLRVNHYSSVNAQTIC</sequence>
<dbReference type="InterPro" id="IPR000276">
    <property type="entry name" value="GPCR_Rhodpsn"/>
</dbReference>
<keyword evidence="4 9" id="KW-1133">Transmembrane helix</keyword>
<feature type="transmembrane region" description="Helical" evidence="9">
    <location>
        <begin position="105"/>
        <end position="123"/>
    </location>
</feature>
<dbReference type="Proteomes" id="UP000887569">
    <property type="component" value="Unplaced"/>
</dbReference>
<organism evidence="11 12">
    <name type="scientific">Parascaris univalens</name>
    <name type="common">Nematode worm</name>
    <dbReference type="NCBI Taxonomy" id="6257"/>
    <lineage>
        <taxon>Eukaryota</taxon>
        <taxon>Metazoa</taxon>
        <taxon>Ecdysozoa</taxon>
        <taxon>Nematoda</taxon>
        <taxon>Chromadorea</taxon>
        <taxon>Rhabditida</taxon>
        <taxon>Spirurina</taxon>
        <taxon>Ascaridomorpha</taxon>
        <taxon>Ascaridoidea</taxon>
        <taxon>Ascarididae</taxon>
        <taxon>Parascaris</taxon>
    </lineage>
</organism>
<dbReference type="InterPro" id="IPR000611">
    <property type="entry name" value="NPY_rcpt"/>
</dbReference>
<evidence type="ECO:0000256" key="1">
    <source>
        <dbReference type="ARBA" id="ARBA00004141"/>
    </source>
</evidence>
<name>A0A915AEE8_PARUN</name>
<dbReference type="GO" id="GO:0005886">
    <property type="term" value="C:plasma membrane"/>
    <property type="evidence" value="ECO:0007669"/>
    <property type="project" value="TreeGrafter"/>
</dbReference>
<evidence type="ECO:0000259" key="10">
    <source>
        <dbReference type="PROSITE" id="PS50262"/>
    </source>
</evidence>
<dbReference type="Gene3D" id="1.20.1070.10">
    <property type="entry name" value="Rhodopsin 7-helix transmembrane proteins"/>
    <property type="match status" value="1"/>
</dbReference>
<keyword evidence="3 9" id="KW-0812">Transmembrane</keyword>
<dbReference type="GO" id="GO:0004983">
    <property type="term" value="F:neuropeptide Y receptor activity"/>
    <property type="evidence" value="ECO:0007669"/>
    <property type="project" value="InterPro"/>
</dbReference>
<feature type="domain" description="G-protein coupled receptors family 1 profile" evidence="10">
    <location>
        <begin position="44"/>
        <end position="303"/>
    </location>
</feature>
<feature type="transmembrane region" description="Helical" evidence="9">
    <location>
        <begin position="200"/>
        <end position="221"/>
    </location>
</feature>
<comment type="subcellular location">
    <subcellularLocation>
        <location evidence="1">Membrane</location>
        <topology evidence="1">Multi-pass membrane protein</topology>
    </subcellularLocation>
</comment>
<keyword evidence="6 9" id="KW-0472">Membrane</keyword>
<dbReference type="PANTHER" id="PTHR45695:SF15">
    <property type="entry name" value="OPSIN RH2"/>
    <property type="match status" value="1"/>
</dbReference>
<comment type="similarity">
    <text evidence="2">Belongs to the G-protein coupled receptor 1 family.</text>
</comment>
<dbReference type="PROSITE" id="PS50262">
    <property type="entry name" value="G_PROTEIN_RECEP_F1_2"/>
    <property type="match status" value="1"/>
</dbReference>
<evidence type="ECO:0000256" key="5">
    <source>
        <dbReference type="ARBA" id="ARBA00023040"/>
    </source>
</evidence>
<evidence type="ECO:0000256" key="6">
    <source>
        <dbReference type="ARBA" id="ARBA00023136"/>
    </source>
</evidence>
<reference evidence="12" key="1">
    <citation type="submission" date="2022-11" db="UniProtKB">
        <authorList>
            <consortium name="WormBaseParasite"/>
        </authorList>
    </citation>
    <scope>IDENTIFICATION</scope>
</reference>
<evidence type="ECO:0000256" key="3">
    <source>
        <dbReference type="ARBA" id="ARBA00022692"/>
    </source>
</evidence>
<accession>A0A915AEE8</accession>
<evidence type="ECO:0000313" key="12">
    <source>
        <dbReference type="WBParaSite" id="PgR005X_g102_t01"/>
    </source>
</evidence>
<feature type="transmembrane region" description="Helical" evidence="9">
    <location>
        <begin position="143"/>
        <end position="162"/>
    </location>
</feature>
<evidence type="ECO:0000256" key="2">
    <source>
        <dbReference type="ARBA" id="ARBA00010663"/>
    </source>
</evidence>
<dbReference type="AlphaFoldDB" id="A0A915AEE8"/>